<evidence type="ECO:0000256" key="3">
    <source>
        <dbReference type="ARBA" id="ARBA00022691"/>
    </source>
</evidence>
<dbReference type="GO" id="GO:0008173">
    <property type="term" value="F:RNA methyltransferase activity"/>
    <property type="evidence" value="ECO:0007669"/>
    <property type="project" value="InterPro"/>
</dbReference>
<feature type="compositionally biased region" description="Basic and acidic residues" evidence="6">
    <location>
        <begin position="96"/>
        <end position="106"/>
    </location>
</feature>
<feature type="binding site" evidence="4">
    <location>
        <position position="163"/>
    </location>
    <ligand>
        <name>S-adenosyl-L-methionine</name>
        <dbReference type="ChEBI" id="CHEBI:59789"/>
    </ligand>
</feature>
<dbReference type="InterPro" id="IPR010280">
    <property type="entry name" value="U5_MeTrfase_fam"/>
</dbReference>
<name>A0AAD3HR93_9CHLO</name>
<keyword evidence="9" id="KW-1185">Reference proteome</keyword>
<dbReference type="AlphaFoldDB" id="A0AAD3HR93"/>
<feature type="region of interest" description="Disordered" evidence="6">
    <location>
        <begin position="21"/>
        <end position="52"/>
    </location>
</feature>
<dbReference type="GO" id="GO:0008757">
    <property type="term" value="F:S-adenosylmethionine-dependent methyltransferase activity"/>
    <property type="evidence" value="ECO:0007669"/>
    <property type="project" value="UniProtKB-ARBA"/>
</dbReference>
<feature type="binding site" evidence="4">
    <location>
        <position position="194"/>
    </location>
    <ligand>
        <name>S-adenosyl-L-methionine</name>
        <dbReference type="ChEBI" id="CHEBI:59789"/>
    </ligand>
</feature>
<sequence length="447" mass="46649">MTAPAKQRSLLTALQQRHQVSVSMQLVSPPRPSPSQHGMRRVHSPLQAGAAVAGGGLLAGGREAVAPHRQQQHHRRGSGSGAQGAGQQGPQQLKALEGRRSYRGDRGGGGGSSRSGDADDAVEETSEEVATTATSSVLLYGKPYIHDVLQGLTFRISPGSFFQTNSRQTEILYDIVRQAAGLRPGAQDVVLDLYCGTGTIGLSLAAECRTVVGMEVVESAVADARVNAALNGITNATFVAADVDQLHRLEALMEVADVMTHNGHKPAAAAAPRSASQQPQPQQQHKNLQRQQSRQQQSIHHHQQQQPSSRSFSPDVVIVDPARAGLSASALAYLILCGARRVVYVSCNVATQARDLAVLCNGNGNGNGGGGNGYNGNGNGNGNRGGSKGNQGRGDRKGGSKVGPEGAEGVGGGVGGGRGVFRLVSIQPVDMFPHTDHVETVAVLERR</sequence>
<dbReference type="PROSITE" id="PS01231">
    <property type="entry name" value="TRMA_2"/>
    <property type="match status" value="1"/>
</dbReference>
<feature type="region of interest" description="Disordered" evidence="6">
    <location>
        <begin position="64"/>
        <end position="128"/>
    </location>
</feature>
<gene>
    <name evidence="8" type="ORF">Agub_g12361</name>
</gene>
<dbReference type="SUPFAM" id="SSF53335">
    <property type="entry name" value="S-adenosyl-L-methionine-dependent methyltransferases"/>
    <property type="match status" value="1"/>
</dbReference>
<feature type="active site" evidence="5">
    <location>
        <position position="347"/>
    </location>
</feature>
<reference evidence="8 9" key="1">
    <citation type="journal article" date="2021" name="Sci. Rep.">
        <title>Genome sequencing of the multicellular alga Astrephomene provides insights into convergent evolution of germ-soma differentiation.</title>
        <authorList>
            <person name="Yamashita S."/>
            <person name="Yamamoto K."/>
            <person name="Matsuzaki R."/>
            <person name="Suzuki S."/>
            <person name="Yamaguchi H."/>
            <person name="Hirooka S."/>
            <person name="Minakuchi Y."/>
            <person name="Miyagishima S."/>
            <person name="Kawachi M."/>
            <person name="Toyoda A."/>
            <person name="Nozaki H."/>
        </authorList>
    </citation>
    <scope>NUCLEOTIDE SEQUENCE [LARGE SCALE GENOMIC DNA]</scope>
    <source>
        <strain evidence="8 9">NIES-4017</strain>
    </source>
</reference>
<dbReference type="PANTHER" id="PTHR11061:SF30">
    <property type="entry name" value="TRNA (URACIL(54)-C(5))-METHYLTRANSFERASE"/>
    <property type="match status" value="1"/>
</dbReference>
<feature type="binding site" evidence="4">
    <location>
        <position position="215"/>
    </location>
    <ligand>
        <name>S-adenosyl-L-methionine</name>
        <dbReference type="ChEBI" id="CHEBI:59789"/>
    </ligand>
</feature>
<accession>A0AAD3HR93</accession>
<evidence type="ECO:0000256" key="1">
    <source>
        <dbReference type="ARBA" id="ARBA00022603"/>
    </source>
</evidence>
<comment type="caution">
    <text evidence="8">The sequence shown here is derived from an EMBL/GenBank/DDBJ whole genome shotgun (WGS) entry which is preliminary data.</text>
</comment>
<dbReference type="GO" id="GO:0032259">
    <property type="term" value="P:methylation"/>
    <property type="evidence" value="ECO:0007669"/>
    <property type="project" value="UniProtKB-KW"/>
</dbReference>
<comment type="similarity">
    <text evidence="4">Belongs to the class I-like SAM-binding methyltransferase superfamily. RNA M5U methyltransferase family.</text>
</comment>
<dbReference type="InterPro" id="IPR030391">
    <property type="entry name" value="MeTrfase_TrmA_CS"/>
</dbReference>
<evidence type="ECO:0000256" key="5">
    <source>
        <dbReference type="PROSITE-ProRule" id="PRU10015"/>
    </source>
</evidence>
<dbReference type="PROSITE" id="PS01230">
    <property type="entry name" value="TRMA_1"/>
    <property type="match status" value="1"/>
</dbReference>
<dbReference type="InterPro" id="IPR025714">
    <property type="entry name" value="Methyltranfer_dom"/>
</dbReference>
<protein>
    <recommendedName>
        <fullName evidence="7">Methyltransferase domain-containing protein</fullName>
    </recommendedName>
</protein>
<feature type="compositionally biased region" description="Gly residues" evidence="6">
    <location>
        <begin position="375"/>
        <end position="392"/>
    </location>
</feature>
<dbReference type="Gene3D" id="3.40.50.150">
    <property type="entry name" value="Vaccinia Virus protein VP39"/>
    <property type="match status" value="1"/>
</dbReference>
<feature type="region of interest" description="Disordered" evidence="6">
    <location>
        <begin position="375"/>
        <end position="413"/>
    </location>
</feature>
<dbReference type="GO" id="GO:0009451">
    <property type="term" value="P:RNA modification"/>
    <property type="evidence" value="ECO:0007669"/>
    <property type="project" value="UniProtKB-ARBA"/>
</dbReference>
<keyword evidence="1 4" id="KW-0489">Methyltransferase</keyword>
<feature type="domain" description="Methyltransferase" evidence="7">
    <location>
        <begin position="188"/>
        <end position="272"/>
    </location>
</feature>
<organism evidence="8 9">
    <name type="scientific">Astrephomene gubernaculifera</name>
    <dbReference type="NCBI Taxonomy" id="47775"/>
    <lineage>
        <taxon>Eukaryota</taxon>
        <taxon>Viridiplantae</taxon>
        <taxon>Chlorophyta</taxon>
        <taxon>core chlorophytes</taxon>
        <taxon>Chlorophyceae</taxon>
        <taxon>CS clade</taxon>
        <taxon>Chlamydomonadales</taxon>
        <taxon>Astrephomenaceae</taxon>
        <taxon>Astrephomene</taxon>
    </lineage>
</organism>
<dbReference type="CDD" id="cd02440">
    <property type="entry name" value="AdoMet_MTases"/>
    <property type="match status" value="1"/>
</dbReference>
<evidence type="ECO:0000313" key="8">
    <source>
        <dbReference type="EMBL" id="GFR50193.1"/>
    </source>
</evidence>
<evidence type="ECO:0000256" key="2">
    <source>
        <dbReference type="ARBA" id="ARBA00022679"/>
    </source>
</evidence>
<dbReference type="GO" id="GO:0006396">
    <property type="term" value="P:RNA processing"/>
    <property type="evidence" value="ECO:0007669"/>
    <property type="project" value="InterPro"/>
</dbReference>
<dbReference type="PANTHER" id="PTHR11061">
    <property type="entry name" value="RNA M5U METHYLTRANSFERASE"/>
    <property type="match status" value="1"/>
</dbReference>
<proteinExistence type="inferred from homology"/>
<feature type="region of interest" description="Disordered" evidence="6">
    <location>
        <begin position="263"/>
        <end position="313"/>
    </location>
</feature>
<dbReference type="PROSITE" id="PS51687">
    <property type="entry name" value="SAM_MT_RNA_M5U"/>
    <property type="match status" value="1"/>
</dbReference>
<evidence type="ECO:0000259" key="7">
    <source>
        <dbReference type="Pfam" id="PF13847"/>
    </source>
</evidence>
<keyword evidence="2 4" id="KW-0808">Transferase</keyword>
<evidence type="ECO:0000256" key="4">
    <source>
        <dbReference type="PROSITE-ProRule" id="PRU01024"/>
    </source>
</evidence>
<feature type="compositionally biased region" description="Acidic residues" evidence="6">
    <location>
        <begin position="118"/>
        <end position="127"/>
    </location>
</feature>
<evidence type="ECO:0000256" key="6">
    <source>
        <dbReference type="SAM" id="MobiDB-lite"/>
    </source>
</evidence>
<feature type="active site" description="Nucleophile" evidence="4">
    <location>
        <position position="347"/>
    </location>
</feature>
<feature type="compositionally biased region" description="Low complexity" evidence="6">
    <location>
        <begin position="266"/>
        <end position="313"/>
    </location>
</feature>
<feature type="compositionally biased region" description="Gly residues" evidence="6">
    <location>
        <begin position="78"/>
        <end position="87"/>
    </location>
</feature>
<feature type="binding site" evidence="4">
    <location>
        <position position="320"/>
    </location>
    <ligand>
        <name>S-adenosyl-L-methionine</name>
        <dbReference type="ChEBI" id="CHEBI:59789"/>
    </ligand>
</feature>
<keyword evidence="3 4" id="KW-0949">S-adenosyl-L-methionine</keyword>
<dbReference type="EMBL" id="BMAR01000035">
    <property type="protein sequence ID" value="GFR50193.1"/>
    <property type="molecule type" value="Genomic_DNA"/>
</dbReference>
<evidence type="ECO:0000313" key="9">
    <source>
        <dbReference type="Proteomes" id="UP001054857"/>
    </source>
</evidence>
<dbReference type="InterPro" id="IPR029063">
    <property type="entry name" value="SAM-dependent_MTases_sf"/>
</dbReference>
<dbReference type="Pfam" id="PF13847">
    <property type="entry name" value="Methyltransf_31"/>
    <property type="match status" value="1"/>
</dbReference>
<dbReference type="Proteomes" id="UP001054857">
    <property type="component" value="Unassembled WGS sequence"/>
</dbReference>
<dbReference type="InterPro" id="IPR030390">
    <property type="entry name" value="MeTrfase_TrmA_AS"/>
</dbReference>